<dbReference type="Proteomes" id="UP001597414">
    <property type="component" value="Unassembled WGS sequence"/>
</dbReference>
<evidence type="ECO:0000256" key="1">
    <source>
        <dbReference type="ARBA" id="ARBA00022679"/>
    </source>
</evidence>
<evidence type="ECO:0000256" key="3">
    <source>
        <dbReference type="ARBA" id="ARBA00022842"/>
    </source>
</evidence>
<organism evidence="5 6">
    <name type="scientific">Shivajiella indica</name>
    <dbReference type="NCBI Taxonomy" id="872115"/>
    <lineage>
        <taxon>Bacteria</taxon>
        <taxon>Pseudomonadati</taxon>
        <taxon>Bacteroidota</taxon>
        <taxon>Cytophagia</taxon>
        <taxon>Cytophagales</taxon>
        <taxon>Cyclobacteriaceae</taxon>
        <taxon>Shivajiella</taxon>
    </lineage>
</organism>
<dbReference type="EC" id="2.7.8.7" evidence="5"/>
<dbReference type="Gene3D" id="3.90.470.20">
    <property type="entry name" value="4'-phosphopantetheinyl transferase domain"/>
    <property type="match status" value="1"/>
</dbReference>
<reference evidence="6" key="1">
    <citation type="journal article" date="2019" name="Int. J. Syst. Evol. Microbiol.">
        <title>The Global Catalogue of Microorganisms (GCM) 10K type strain sequencing project: providing services to taxonomists for standard genome sequencing and annotation.</title>
        <authorList>
            <consortium name="The Broad Institute Genomics Platform"/>
            <consortium name="The Broad Institute Genome Sequencing Center for Infectious Disease"/>
            <person name="Wu L."/>
            <person name="Ma J."/>
        </authorList>
    </citation>
    <scope>NUCLEOTIDE SEQUENCE [LARGE SCALE GENOMIC DNA]</scope>
    <source>
        <strain evidence="6">KCTC 19812</strain>
    </source>
</reference>
<name>A0ABW5B8P9_9BACT</name>
<dbReference type="NCBIfam" id="TIGR00556">
    <property type="entry name" value="pantethn_trn"/>
    <property type="match status" value="1"/>
</dbReference>
<keyword evidence="6" id="KW-1185">Reference proteome</keyword>
<gene>
    <name evidence="5" type="ORF">ACFSKV_09635</name>
</gene>
<dbReference type="GO" id="GO:0008897">
    <property type="term" value="F:holo-[acyl-carrier-protein] synthase activity"/>
    <property type="evidence" value="ECO:0007669"/>
    <property type="project" value="UniProtKB-EC"/>
</dbReference>
<dbReference type="SUPFAM" id="SSF56214">
    <property type="entry name" value="4'-phosphopantetheinyl transferase"/>
    <property type="match status" value="1"/>
</dbReference>
<keyword evidence="3" id="KW-0460">Magnesium</keyword>
<evidence type="ECO:0000313" key="5">
    <source>
        <dbReference type="EMBL" id="MFD2201829.1"/>
    </source>
</evidence>
<keyword evidence="1 5" id="KW-0808">Transferase</keyword>
<evidence type="ECO:0000256" key="2">
    <source>
        <dbReference type="ARBA" id="ARBA00022723"/>
    </source>
</evidence>
<dbReference type="InterPro" id="IPR004568">
    <property type="entry name" value="Ppantetheine-prot_Trfase_dom"/>
</dbReference>
<sequence length="119" mass="13706">MRVFIGNDIENVSRFNNLLINKPQLLKRIFFEQEYAYALKSKNPDQSFTGIWCAKEAVLKAFTPFIILEPRQIEIIKNPKGYPEAIIHHPEISSINYHLSISISHTREIATAIALLQII</sequence>
<dbReference type="Pfam" id="PF01648">
    <property type="entry name" value="ACPS"/>
    <property type="match status" value="1"/>
</dbReference>
<accession>A0ABW5B8P9</accession>
<protein>
    <submittedName>
        <fullName evidence="5">Holo-ACP synthase</fullName>
        <ecNumber evidence="5">2.7.8.7</ecNumber>
    </submittedName>
</protein>
<evidence type="ECO:0000313" key="6">
    <source>
        <dbReference type="Proteomes" id="UP001597414"/>
    </source>
</evidence>
<dbReference type="InterPro" id="IPR037143">
    <property type="entry name" value="4-PPantetheinyl_Trfase_dom_sf"/>
</dbReference>
<comment type="caution">
    <text evidence="5">The sequence shown here is derived from an EMBL/GenBank/DDBJ whole genome shotgun (WGS) entry which is preliminary data.</text>
</comment>
<feature type="domain" description="4'-phosphopantetheinyl transferase" evidence="4">
    <location>
        <begin position="5"/>
        <end position="100"/>
    </location>
</feature>
<proteinExistence type="predicted"/>
<dbReference type="EMBL" id="JBHUIV010000016">
    <property type="protein sequence ID" value="MFD2201829.1"/>
    <property type="molecule type" value="Genomic_DNA"/>
</dbReference>
<dbReference type="InterPro" id="IPR008278">
    <property type="entry name" value="4-PPantetheinyl_Trfase_dom"/>
</dbReference>
<keyword evidence="2" id="KW-0479">Metal-binding</keyword>
<dbReference type="RefSeq" id="WP_380801882.1">
    <property type="nucleotide sequence ID" value="NZ_JBHUIV010000016.1"/>
</dbReference>
<evidence type="ECO:0000259" key="4">
    <source>
        <dbReference type="Pfam" id="PF01648"/>
    </source>
</evidence>